<feature type="transmembrane region" description="Helical" evidence="1">
    <location>
        <begin position="165"/>
        <end position="185"/>
    </location>
</feature>
<reference evidence="2 3" key="1">
    <citation type="submission" date="2019-11" db="EMBL/GenBank/DDBJ databases">
        <title>Maribacter lutea sp. nov., a marine bacterium isolated from intertidal sand.</title>
        <authorList>
            <person name="Liu A."/>
        </authorList>
    </citation>
    <scope>NUCLEOTIDE SEQUENCE [LARGE SCALE GENOMIC DNA]</scope>
    <source>
        <strain evidence="2 3">RZ05</strain>
    </source>
</reference>
<dbReference type="AlphaFoldDB" id="A0A6I2MTQ8"/>
<sequence>MNKSTKNFSSEYKFMVNWNIHMYNHELIYSDSVSSVKIIIEDAAKNDIGLLVWEMEFSDDENRRKLIVKRFIEWAELNLLKYRLIPNSRRSDSKLIEDKNESTVTRKNESRNKTHDYQEKTEKVVFLDNLENENNFEILPLTSDELRKVQTEYKKRYSRFKNTSLIAPILGIIALFTPPEVWNFIKYFDKKQGIRKLEDMNEYMFQSPTMIIIVILSVSVIIFLNYYAFVRPIKKDLEDKQKFRGHFKVSRIEHLSKRVSKNLDGLDTILHFEKNNSKIRKHLFKKFNNPELLNAKGITIEQSKHAAIIFLESIIEED</sequence>
<comment type="caution">
    <text evidence="2">The sequence shown here is derived from an EMBL/GenBank/DDBJ whole genome shotgun (WGS) entry which is preliminary data.</text>
</comment>
<evidence type="ECO:0000313" key="2">
    <source>
        <dbReference type="EMBL" id="MRX64776.1"/>
    </source>
</evidence>
<accession>A0A6I2MTQ8</accession>
<protein>
    <submittedName>
        <fullName evidence="2">Uncharacterized protein</fullName>
    </submittedName>
</protein>
<keyword evidence="1" id="KW-0472">Membrane</keyword>
<dbReference type="RefSeq" id="WP_154366978.1">
    <property type="nucleotide sequence ID" value="NZ_WKJH01000016.1"/>
</dbReference>
<dbReference type="Proteomes" id="UP000443153">
    <property type="component" value="Unassembled WGS sequence"/>
</dbReference>
<keyword evidence="1" id="KW-0812">Transmembrane</keyword>
<feature type="transmembrane region" description="Helical" evidence="1">
    <location>
        <begin position="205"/>
        <end position="230"/>
    </location>
</feature>
<dbReference type="EMBL" id="WKJH01000016">
    <property type="protein sequence ID" value="MRX64776.1"/>
    <property type="molecule type" value="Genomic_DNA"/>
</dbReference>
<keyword evidence="3" id="KW-1185">Reference proteome</keyword>
<keyword evidence="1" id="KW-1133">Transmembrane helix</keyword>
<evidence type="ECO:0000313" key="3">
    <source>
        <dbReference type="Proteomes" id="UP000443153"/>
    </source>
</evidence>
<proteinExistence type="predicted"/>
<name>A0A6I2MTQ8_9FLAO</name>
<evidence type="ECO:0000256" key="1">
    <source>
        <dbReference type="SAM" id="Phobius"/>
    </source>
</evidence>
<gene>
    <name evidence="2" type="ORF">GJ691_11420</name>
</gene>
<organism evidence="2 3">
    <name type="scientific">Maribacter luteus</name>
    <dbReference type="NCBI Taxonomy" id="2594478"/>
    <lineage>
        <taxon>Bacteria</taxon>
        <taxon>Pseudomonadati</taxon>
        <taxon>Bacteroidota</taxon>
        <taxon>Flavobacteriia</taxon>
        <taxon>Flavobacteriales</taxon>
        <taxon>Flavobacteriaceae</taxon>
        <taxon>Maribacter</taxon>
    </lineage>
</organism>